<dbReference type="InterPro" id="IPR011009">
    <property type="entry name" value="Kinase-like_dom_sf"/>
</dbReference>
<sequence>MKSFCNEILILSSVVHPNLVKLHGYCIDPKGLLLVYEYWSTISMGQRAYVEKGP</sequence>
<gene>
    <name evidence="2" type="ORF">HUJ06_028583</name>
</gene>
<dbReference type="EMBL" id="DUZY01000002">
    <property type="protein sequence ID" value="DAD27115.1"/>
    <property type="molecule type" value="Genomic_DNA"/>
</dbReference>
<dbReference type="Pfam" id="PF07714">
    <property type="entry name" value="PK_Tyr_Ser-Thr"/>
    <property type="match status" value="1"/>
</dbReference>
<proteinExistence type="predicted"/>
<comment type="caution">
    <text evidence="2">The sequence shown here is derived from an EMBL/GenBank/DDBJ whole genome shotgun (WGS) entry which is preliminary data.</text>
</comment>
<dbReference type="GO" id="GO:0004672">
    <property type="term" value="F:protein kinase activity"/>
    <property type="evidence" value="ECO:0007669"/>
    <property type="project" value="InterPro"/>
</dbReference>
<keyword evidence="3" id="KW-1185">Reference proteome</keyword>
<dbReference type="SUPFAM" id="SSF56112">
    <property type="entry name" value="Protein kinase-like (PK-like)"/>
    <property type="match status" value="1"/>
</dbReference>
<name>A0A822Y7W0_NELNU</name>
<protein>
    <recommendedName>
        <fullName evidence="1">Serine-threonine/tyrosine-protein kinase catalytic domain-containing protein</fullName>
    </recommendedName>
</protein>
<dbReference type="Proteomes" id="UP000607653">
    <property type="component" value="Unassembled WGS sequence"/>
</dbReference>
<organism evidence="2 3">
    <name type="scientific">Nelumbo nucifera</name>
    <name type="common">Sacred lotus</name>
    <dbReference type="NCBI Taxonomy" id="4432"/>
    <lineage>
        <taxon>Eukaryota</taxon>
        <taxon>Viridiplantae</taxon>
        <taxon>Streptophyta</taxon>
        <taxon>Embryophyta</taxon>
        <taxon>Tracheophyta</taxon>
        <taxon>Spermatophyta</taxon>
        <taxon>Magnoliopsida</taxon>
        <taxon>Proteales</taxon>
        <taxon>Nelumbonaceae</taxon>
        <taxon>Nelumbo</taxon>
    </lineage>
</organism>
<evidence type="ECO:0000313" key="3">
    <source>
        <dbReference type="Proteomes" id="UP000607653"/>
    </source>
</evidence>
<dbReference type="PANTHER" id="PTHR48006">
    <property type="entry name" value="LEUCINE-RICH REPEAT-CONTAINING PROTEIN DDB_G0281931-RELATED"/>
    <property type="match status" value="1"/>
</dbReference>
<dbReference type="Gene3D" id="3.30.200.20">
    <property type="entry name" value="Phosphorylase Kinase, domain 1"/>
    <property type="match status" value="1"/>
</dbReference>
<accession>A0A822Y7W0</accession>
<dbReference type="AlphaFoldDB" id="A0A822Y7W0"/>
<feature type="domain" description="Serine-threonine/tyrosine-protein kinase catalytic" evidence="1">
    <location>
        <begin position="2"/>
        <end position="42"/>
    </location>
</feature>
<dbReference type="PANTHER" id="PTHR48006:SF60">
    <property type="entry name" value="PROTEIN KINASE DOMAIN-CONTAINING PROTEIN"/>
    <property type="match status" value="1"/>
</dbReference>
<dbReference type="InterPro" id="IPR001245">
    <property type="entry name" value="Ser-Thr/Tyr_kinase_cat_dom"/>
</dbReference>
<evidence type="ECO:0000313" key="2">
    <source>
        <dbReference type="EMBL" id="DAD27115.1"/>
    </source>
</evidence>
<reference evidence="2 3" key="1">
    <citation type="journal article" date="2020" name="Mol. Biol. Evol.">
        <title>Distinct Expression and Methylation Patterns for Genes with Different Fates following a Single Whole-Genome Duplication in Flowering Plants.</title>
        <authorList>
            <person name="Shi T."/>
            <person name="Rahmani R.S."/>
            <person name="Gugger P.F."/>
            <person name="Wang M."/>
            <person name="Li H."/>
            <person name="Zhang Y."/>
            <person name="Li Z."/>
            <person name="Wang Q."/>
            <person name="Van de Peer Y."/>
            <person name="Marchal K."/>
            <person name="Chen J."/>
        </authorList>
    </citation>
    <scope>NUCLEOTIDE SEQUENCE [LARGE SCALE GENOMIC DNA]</scope>
    <source>
        <tissue evidence="2">Leaf</tissue>
    </source>
</reference>
<evidence type="ECO:0000259" key="1">
    <source>
        <dbReference type="Pfam" id="PF07714"/>
    </source>
</evidence>
<dbReference type="InterPro" id="IPR051824">
    <property type="entry name" value="LRR_Rcpt-Like_S/T_Kinase"/>
</dbReference>